<organism evidence="1 2">
    <name type="scientific">Rhizobium aethiopicum</name>
    <dbReference type="NCBI Taxonomy" id="1138170"/>
    <lineage>
        <taxon>Bacteria</taxon>
        <taxon>Pseudomonadati</taxon>
        <taxon>Pseudomonadota</taxon>
        <taxon>Alphaproteobacteria</taxon>
        <taxon>Hyphomicrobiales</taxon>
        <taxon>Rhizobiaceae</taxon>
        <taxon>Rhizobium/Agrobacterium group</taxon>
        <taxon>Rhizobium</taxon>
    </lineage>
</organism>
<dbReference type="EMBL" id="FMAJ01000034">
    <property type="protein sequence ID" value="SCB62155.1"/>
    <property type="molecule type" value="Genomic_DNA"/>
</dbReference>
<protein>
    <submittedName>
        <fullName evidence="1">Uncharacterized protein</fullName>
    </submittedName>
</protein>
<evidence type="ECO:0000313" key="1">
    <source>
        <dbReference type="EMBL" id="SCB62155.1"/>
    </source>
</evidence>
<reference evidence="1 2" key="1">
    <citation type="submission" date="2016-08" db="EMBL/GenBank/DDBJ databases">
        <authorList>
            <person name="Seilhamer J.J."/>
        </authorList>
    </citation>
    <scope>NUCLEOTIDE SEQUENCE [LARGE SCALE GENOMIC DNA]</scope>
    <source>
        <strain evidence="1 2">HBR26</strain>
    </source>
</reference>
<dbReference type="AlphaFoldDB" id="A0A1C3YCP5"/>
<name>A0A1C3YCP5_9HYPH</name>
<gene>
    <name evidence="1" type="ORF">GA0061105_13418</name>
</gene>
<sequence length="191" mass="21531">MSCESGCVVDCVAAPSRNLRKGYYLLARYKLDTLRPRVSLRRTLRTSRNTVALRRAAQRSRTLLVGRRSPSCGLCGLRLKSLQIRPVQYQLTADTAEFLQCACVRRHQPACQAFGLSPACKCHVRPHLSRDRPRCLPCGGSVRTRRREGTRHLYAQDAACRSGTAAPSRQKKYVGLLSIQSHHIERNFKLV</sequence>
<proteinExistence type="predicted"/>
<accession>A0A1C3YCP5</accession>
<evidence type="ECO:0000313" key="2">
    <source>
        <dbReference type="Proteomes" id="UP000198723"/>
    </source>
</evidence>
<dbReference type="Proteomes" id="UP000198723">
    <property type="component" value="Unassembled WGS sequence"/>
</dbReference>